<proteinExistence type="predicted"/>
<dbReference type="EMBL" id="JAHZIK010003726">
    <property type="protein sequence ID" value="MBW7462243.1"/>
    <property type="molecule type" value="Genomic_DNA"/>
</dbReference>
<keyword evidence="3" id="KW-1185">Reference proteome</keyword>
<feature type="domain" description="Condensation" evidence="1">
    <location>
        <begin position="9"/>
        <end position="105"/>
    </location>
</feature>
<feature type="non-terminal residue" evidence="2">
    <location>
        <position position="106"/>
    </location>
</feature>
<evidence type="ECO:0000313" key="3">
    <source>
        <dbReference type="Proteomes" id="UP001519887"/>
    </source>
</evidence>
<name>A0ABS7CMV7_9BACL</name>
<dbReference type="Pfam" id="PF00668">
    <property type="entry name" value="Condensation"/>
    <property type="match status" value="1"/>
</dbReference>
<dbReference type="SUPFAM" id="SSF52777">
    <property type="entry name" value="CoA-dependent acyltransferases"/>
    <property type="match status" value="1"/>
</dbReference>
<dbReference type="InterPro" id="IPR001242">
    <property type="entry name" value="Condensation_dom"/>
</dbReference>
<evidence type="ECO:0000313" key="2">
    <source>
        <dbReference type="EMBL" id="MBW7462243.1"/>
    </source>
</evidence>
<dbReference type="Proteomes" id="UP001519887">
    <property type="component" value="Unassembled WGS sequence"/>
</dbReference>
<evidence type="ECO:0000259" key="1">
    <source>
        <dbReference type="Pfam" id="PF00668"/>
    </source>
</evidence>
<dbReference type="InterPro" id="IPR023213">
    <property type="entry name" value="CAT-like_dom_sf"/>
</dbReference>
<sequence>MLNRQDGCRPLSGAQSGIWFAQQLDPENPIYNTGEWVEIHGPVDTACFEAALRQAVGEAESLHARFGEDRDGPWQIIDPSSDWPLHRIDVSAEPNPREAAEAWMKG</sequence>
<organism evidence="2 3">
    <name type="scientific">Paenibacillus sepulcri</name>
    <dbReference type="NCBI Taxonomy" id="359917"/>
    <lineage>
        <taxon>Bacteria</taxon>
        <taxon>Bacillati</taxon>
        <taxon>Bacillota</taxon>
        <taxon>Bacilli</taxon>
        <taxon>Bacillales</taxon>
        <taxon>Paenibacillaceae</taxon>
        <taxon>Paenibacillus</taxon>
    </lineage>
</organism>
<gene>
    <name evidence="2" type="ORF">K0U00_50150</name>
</gene>
<accession>A0ABS7CMV7</accession>
<reference evidence="2 3" key="1">
    <citation type="submission" date="2021-07" db="EMBL/GenBank/DDBJ databases">
        <title>Paenibacillus radiodurans sp. nov., isolated from the southeastern edge of Tengger Desert.</title>
        <authorList>
            <person name="Zhang G."/>
        </authorList>
    </citation>
    <scope>NUCLEOTIDE SEQUENCE [LARGE SCALE GENOMIC DNA]</scope>
    <source>
        <strain evidence="2 3">CCM 7311</strain>
    </source>
</reference>
<protein>
    <recommendedName>
        <fullName evidence="1">Condensation domain-containing protein</fullName>
    </recommendedName>
</protein>
<comment type="caution">
    <text evidence="2">The sequence shown here is derived from an EMBL/GenBank/DDBJ whole genome shotgun (WGS) entry which is preliminary data.</text>
</comment>
<dbReference type="Gene3D" id="3.30.559.10">
    <property type="entry name" value="Chloramphenicol acetyltransferase-like domain"/>
    <property type="match status" value="1"/>
</dbReference>